<gene>
    <name evidence="5" type="ORF">CAL28_20990</name>
</gene>
<protein>
    <recommendedName>
        <fullName evidence="4">Response regulatory domain-containing protein</fullName>
    </recommendedName>
</protein>
<evidence type="ECO:0000256" key="1">
    <source>
        <dbReference type="ARBA" id="ARBA00022553"/>
    </source>
</evidence>
<evidence type="ECO:0000313" key="5">
    <source>
        <dbReference type="EMBL" id="OZI61733.1"/>
    </source>
</evidence>
<dbReference type="PROSITE" id="PS50110">
    <property type="entry name" value="RESPONSE_REGULATORY"/>
    <property type="match status" value="1"/>
</dbReference>
<dbReference type="InterPro" id="IPR050595">
    <property type="entry name" value="Bact_response_regulator"/>
</dbReference>
<evidence type="ECO:0000259" key="4">
    <source>
        <dbReference type="PROSITE" id="PS50110"/>
    </source>
</evidence>
<reference evidence="6" key="1">
    <citation type="submission" date="2017-05" db="EMBL/GenBank/DDBJ databases">
        <title>Complete and WGS of Bordetella genogroups.</title>
        <authorList>
            <person name="Spilker T."/>
            <person name="Lipuma J."/>
        </authorList>
    </citation>
    <scope>NUCLEOTIDE SEQUENCE [LARGE SCALE GENOMIC DNA]</scope>
    <source>
        <strain evidence="6">AU8856</strain>
    </source>
</reference>
<comment type="caution">
    <text evidence="5">The sequence shown here is derived from an EMBL/GenBank/DDBJ whole genome shotgun (WGS) entry which is preliminary data.</text>
</comment>
<keyword evidence="6" id="KW-1185">Reference proteome</keyword>
<feature type="modified residue" description="4-aspartylphosphate" evidence="3">
    <location>
        <position position="95"/>
    </location>
</feature>
<dbReference type="EMBL" id="NEVS01000004">
    <property type="protein sequence ID" value="OZI61733.1"/>
    <property type="molecule type" value="Genomic_DNA"/>
</dbReference>
<accession>A0A261ULE6</accession>
<keyword evidence="2" id="KW-0902">Two-component regulatory system</keyword>
<dbReference type="Pfam" id="PF00072">
    <property type="entry name" value="Response_reg"/>
    <property type="match status" value="1"/>
</dbReference>
<name>A0A261ULE6_9BORD</name>
<feature type="domain" description="Response regulatory" evidence="4">
    <location>
        <begin position="46"/>
        <end position="160"/>
    </location>
</feature>
<sequence length="164" mass="17793">MAYLTRRGGRQQADKHRAATAGTWLAYVFPRYSGRACRRGGAKMAKIMVVDDEATLARVVRDALSGAGHTVFVESDGLTALTRMLEVQPDLVVSDVMMPGMGGASLLTAMRDNAYLEEVPVIVMSGLPEESVVDACPRYSAFIAKPFDLCAIVDMVDRVLATRH</sequence>
<dbReference type="SMART" id="SM00448">
    <property type="entry name" value="REC"/>
    <property type="match status" value="1"/>
</dbReference>
<evidence type="ECO:0000313" key="6">
    <source>
        <dbReference type="Proteomes" id="UP000215767"/>
    </source>
</evidence>
<dbReference type="AlphaFoldDB" id="A0A261ULE6"/>
<dbReference type="InterPro" id="IPR011006">
    <property type="entry name" value="CheY-like_superfamily"/>
</dbReference>
<dbReference type="Proteomes" id="UP000215767">
    <property type="component" value="Unassembled WGS sequence"/>
</dbReference>
<organism evidence="5 6">
    <name type="scientific">Bordetella genomosp. 11</name>
    <dbReference type="NCBI Taxonomy" id="1416808"/>
    <lineage>
        <taxon>Bacteria</taxon>
        <taxon>Pseudomonadati</taxon>
        <taxon>Pseudomonadota</taxon>
        <taxon>Betaproteobacteria</taxon>
        <taxon>Burkholderiales</taxon>
        <taxon>Alcaligenaceae</taxon>
        <taxon>Bordetella</taxon>
    </lineage>
</organism>
<dbReference type="PANTHER" id="PTHR44591:SF14">
    <property type="entry name" value="PROTEIN PILG"/>
    <property type="match status" value="1"/>
</dbReference>
<dbReference type="PANTHER" id="PTHR44591">
    <property type="entry name" value="STRESS RESPONSE REGULATOR PROTEIN 1"/>
    <property type="match status" value="1"/>
</dbReference>
<evidence type="ECO:0000256" key="3">
    <source>
        <dbReference type="PROSITE-ProRule" id="PRU00169"/>
    </source>
</evidence>
<dbReference type="SUPFAM" id="SSF52172">
    <property type="entry name" value="CheY-like"/>
    <property type="match status" value="1"/>
</dbReference>
<proteinExistence type="predicted"/>
<dbReference type="InterPro" id="IPR001789">
    <property type="entry name" value="Sig_transdc_resp-reg_receiver"/>
</dbReference>
<keyword evidence="1 3" id="KW-0597">Phosphoprotein</keyword>
<dbReference type="GO" id="GO:0000160">
    <property type="term" value="P:phosphorelay signal transduction system"/>
    <property type="evidence" value="ECO:0007669"/>
    <property type="project" value="UniProtKB-KW"/>
</dbReference>
<dbReference type="Gene3D" id="3.40.50.2300">
    <property type="match status" value="1"/>
</dbReference>
<evidence type="ECO:0000256" key="2">
    <source>
        <dbReference type="ARBA" id="ARBA00023012"/>
    </source>
</evidence>
<dbReference type="OrthoDB" id="9800897at2"/>